<dbReference type="PROSITE" id="PS51371">
    <property type="entry name" value="CBS"/>
    <property type="match status" value="1"/>
</dbReference>
<dbReference type="SUPFAM" id="SSF54631">
    <property type="entry name" value="CBS-domain pair"/>
    <property type="match status" value="1"/>
</dbReference>
<keyword evidence="4" id="KW-1185">Reference proteome</keyword>
<evidence type="ECO:0000313" key="3">
    <source>
        <dbReference type="EMBL" id="QSQ28417.1"/>
    </source>
</evidence>
<dbReference type="Pfam" id="PF00571">
    <property type="entry name" value="CBS"/>
    <property type="match status" value="1"/>
</dbReference>
<keyword evidence="1" id="KW-0129">CBS domain</keyword>
<evidence type="ECO:0000256" key="1">
    <source>
        <dbReference type="PROSITE-ProRule" id="PRU00703"/>
    </source>
</evidence>
<gene>
    <name evidence="3" type="ORF">JY651_37380</name>
</gene>
<dbReference type="Gene3D" id="3.10.580.10">
    <property type="entry name" value="CBS-domain"/>
    <property type="match status" value="1"/>
</dbReference>
<proteinExistence type="predicted"/>
<evidence type="ECO:0000313" key="4">
    <source>
        <dbReference type="Proteomes" id="UP000662747"/>
    </source>
</evidence>
<dbReference type="EMBL" id="CP071090">
    <property type="protein sequence ID" value="QSQ28417.1"/>
    <property type="molecule type" value="Genomic_DNA"/>
</dbReference>
<dbReference type="InterPro" id="IPR000644">
    <property type="entry name" value="CBS_dom"/>
</dbReference>
<organism evidence="3 4">
    <name type="scientific">Pyxidicoccus parkwayensis</name>
    <dbReference type="NCBI Taxonomy" id="2813578"/>
    <lineage>
        <taxon>Bacteria</taxon>
        <taxon>Pseudomonadati</taxon>
        <taxon>Myxococcota</taxon>
        <taxon>Myxococcia</taxon>
        <taxon>Myxococcales</taxon>
        <taxon>Cystobacterineae</taxon>
        <taxon>Myxococcaceae</taxon>
        <taxon>Pyxidicoccus</taxon>
    </lineage>
</organism>
<sequence>MRQNRAFKERLSSFIATVFPTDTLLRALREMERHQVRMLGVVGEGGGLLGLVSEAHILEAWGRDPLAPVSHVMARVKPPPRERTRFRLLKFQLHLPRLRKKRRAAAPGKE</sequence>
<reference evidence="3 4" key="1">
    <citation type="submission" date="2021-02" db="EMBL/GenBank/DDBJ databases">
        <title>De Novo genome assembly of isolated myxobacteria.</title>
        <authorList>
            <person name="Stevens D.C."/>
        </authorList>
    </citation>
    <scope>NUCLEOTIDE SEQUENCE [LARGE SCALE GENOMIC DNA]</scope>
    <source>
        <strain evidence="4">SCPEA02</strain>
    </source>
</reference>
<protein>
    <submittedName>
        <fullName evidence="3">CBS domain-containing protein</fullName>
    </submittedName>
</protein>
<evidence type="ECO:0000259" key="2">
    <source>
        <dbReference type="PROSITE" id="PS51371"/>
    </source>
</evidence>
<accession>A0ABX7PDC0</accession>
<name>A0ABX7PDC0_9BACT</name>
<dbReference type="InterPro" id="IPR046342">
    <property type="entry name" value="CBS_dom_sf"/>
</dbReference>
<feature type="domain" description="CBS" evidence="2">
    <location>
        <begin position="11"/>
        <end position="69"/>
    </location>
</feature>
<dbReference type="RefSeq" id="WP_206729928.1">
    <property type="nucleotide sequence ID" value="NZ_CP071090.1"/>
</dbReference>
<dbReference type="Proteomes" id="UP000662747">
    <property type="component" value="Chromosome"/>
</dbReference>